<gene>
    <name evidence="5" type="ORF">Van01_52740</name>
</gene>
<evidence type="ECO:0000259" key="4">
    <source>
        <dbReference type="Pfam" id="PF13439"/>
    </source>
</evidence>
<dbReference type="Gene3D" id="3.40.50.2000">
    <property type="entry name" value="Glycogen Phosphorylase B"/>
    <property type="match status" value="2"/>
</dbReference>
<dbReference type="RefSeq" id="WP_204013032.1">
    <property type="nucleotide sequence ID" value="NZ_BOOZ01000043.1"/>
</dbReference>
<dbReference type="InterPro" id="IPR050194">
    <property type="entry name" value="Glycosyltransferase_grp1"/>
</dbReference>
<dbReference type="SUPFAM" id="SSF53756">
    <property type="entry name" value="UDP-Glycosyltransferase/glycogen phosphorylase"/>
    <property type="match status" value="1"/>
</dbReference>
<dbReference type="PANTHER" id="PTHR45947">
    <property type="entry name" value="SULFOQUINOVOSYL TRANSFERASE SQD2"/>
    <property type="match status" value="1"/>
</dbReference>
<evidence type="ECO:0000256" key="1">
    <source>
        <dbReference type="ARBA" id="ARBA00022676"/>
    </source>
</evidence>
<keyword evidence="6" id="KW-1185">Reference proteome</keyword>
<sequence length="386" mass="42678">MRILMITHAYPPTFGGTESHVWDICHQLSSRGHQVLVLAGGEDVPTLGSVPVHRHLALSARSILRARENLPGNAPPDTRLLAEIRSCLAGEFADFKPDIVHVHNAHHFGPELARACLDLAEVPVVNGVHDRVGEYLYPEVLDWPWALVVFVSGHLRDALPTGRPAVTRWLGIDMDSFRPNGPRDERLEQLERPVIFHPARLLRWKGVECGVRAFARLHNDFGGTLVLCASEDIVDDPQDVAAFRRELVTIAEDLGVAQAVRFTSFDRQRIADAYRAADLIWYPTIDAEPLGLVPLEAMACGIPLVVSRSGGMQETVVDGETGLMVPPGDPDALESAARRVLSDPSLRAALVRQGLLRAARFDNTAYVDWLERTYLMTVEAGTERER</sequence>
<accession>A0ABQ4I2G9</accession>
<dbReference type="CDD" id="cd03801">
    <property type="entry name" value="GT4_PimA-like"/>
    <property type="match status" value="1"/>
</dbReference>
<dbReference type="InterPro" id="IPR028098">
    <property type="entry name" value="Glyco_trans_4-like_N"/>
</dbReference>
<dbReference type="Pfam" id="PF00534">
    <property type="entry name" value="Glycos_transf_1"/>
    <property type="match status" value="1"/>
</dbReference>
<dbReference type="EMBL" id="BOOZ01000043">
    <property type="protein sequence ID" value="GIJ12060.1"/>
    <property type="molecule type" value="Genomic_DNA"/>
</dbReference>
<protein>
    <submittedName>
        <fullName evidence="5">Glycosyl transferase</fullName>
    </submittedName>
</protein>
<keyword evidence="2 5" id="KW-0808">Transferase</keyword>
<proteinExistence type="predicted"/>
<organism evidence="5 6">
    <name type="scientific">Micromonospora andamanensis</name>
    <dbReference type="NCBI Taxonomy" id="1287068"/>
    <lineage>
        <taxon>Bacteria</taxon>
        <taxon>Bacillati</taxon>
        <taxon>Actinomycetota</taxon>
        <taxon>Actinomycetes</taxon>
        <taxon>Micromonosporales</taxon>
        <taxon>Micromonosporaceae</taxon>
        <taxon>Micromonospora</taxon>
    </lineage>
</organism>
<feature type="domain" description="Glycosyltransferase subfamily 4-like N-terminal" evidence="4">
    <location>
        <begin position="14"/>
        <end position="140"/>
    </location>
</feature>
<dbReference type="Pfam" id="PF13439">
    <property type="entry name" value="Glyco_transf_4"/>
    <property type="match status" value="1"/>
</dbReference>
<evidence type="ECO:0000313" key="6">
    <source>
        <dbReference type="Proteomes" id="UP000647017"/>
    </source>
</evidence>
<name>A0ABQ4I2G9_9ACTN</name>
<evidence type="ECO:0000313" key="5">
    <source>
        <dbReference type="EMBL" id="GIJ12060.1"/>
    </source>
</evidence>
<dbReference type="GO" id="GO:0016740">
    <property type="term" value="F:transferase activity"/>
    <property type="evidence" value="ECO:0007669"/>
    <property type="project" value="UniProtKB-KW"/>
</dbReference>
<comment type="caution">
    <text evidence="5">The sequence shown here is derived from an EMBL/GenBank/DDBJ whole genome shotgun (WGS) entry which is preliminary data.</text>
</comment>
<dbReference type="Proteomes" id="UP000647017">
    <property type="component" value="Unassembled WGS sequence"/>
</dbReference>
<evidence type="ECO:0000259" key="3">
    <source>
        <dbReference type="Pfam" id="PF00534"/>
    </source>
</evidence>
<feature type="domain" description="Glycosyl transferase family 1" evidence="3">
    <location>
        <begin position="186"/>
        <end position="354"/>
    </location>
</feature>
<dbReference type="InterPro" id="IPR001296">
    <property type="entry name" value="Glyco_trans_1"/>
</dbReference>
<dbReference type="PANTHER" id="PTHR45947:SF3">
    <property type="entry name" value="SULFOQUINOVOSYL TRANSFERASE SQD2"/>
    <property type="match status" value="1"/>
</dbReference>
<reference evidence="5 6" key="1">
    <citation type="submission" date="2021-01" db="EMBL/GenBank/DDBJ databases">
        <title>Whole genome shotgun sequence of Verrucosispora andamanensis NBRC 109075.</title>
        <authorList>
            <person name="Komaki H."/>
            <person name="Tamura T."/>
        </authorList>
    </citation>
    <scope>NUCLEOTIDE SEQUENCE [LARGE SCALE GENOMIC DNA]</scope>
    <source>
        <strain evidence="5 6">NBRC 109075</strain>
    </source>
</reference>
<keyword evidence="1" id="KW-0328">Glycosyltransferase</keyword>
<evidence type="ECO:0000256" key="2">
    <source>
        <dbReference type="ARBA" id="ARBA00022679"/>
    </source>
</evidence>